<name>A0A829YGL5_9GAMM</name>
<dbReference type="AlphaFoldDB" id="A0A829YGL5"/>
<dbReference type="RefSeq" id="WP_161813637.1">
    <property type="nucleotide sequence ID" value="NZ_BLJN01000004.1"/>
</dbReference>
<dbReference type="EMBL" id="BLJN01000004">
    <property type="protein sequence ID" value="GFE81951.1"/>
    <property type="molecule type" value="Genomic_DNA"/>
</dbReference>
<feature type="region of interest" description="Disordered" evidence="1">
    <location>
        <begin position="61"/>
        <end position="86"/>
    </location>
</feature>
<dbReference type="PROSITE" id="PS51257">
    <property type="entry name" value="PROKAR_LIPOPROTEIN"/>
    <property type="match status" value="1"/>
</dbReference>
<gene>
    <name evidence="2" type="ORF">GCM10011487_39510</name>
</gene>
<keyword evidence="3" id="KW-1185">Reference proteome</keyword>
<evidence type="ECO:0000313" key="2">
    <source>
        <dbReference type="EMBL" id="GFE81951.1"/>
    </source>
</evidence>
<comment type="caution">
    <text evidence="2">The sequence shown here is derived from an EMBL/GenBank/DDBJ whole genome shotgun (WGS) entry which is preliminary data.</text>
</comment>
<evidence type="ECO:0008006" key="4">
    <source>
        <dbReference type="Google" id="ProtNLM"/>
    </source>
</evidence>
<organism evidence="2 3">
    <name type="scientific">Steroidobacter agaridevorans</name>
    <dbReference type="NCBI Taxonomy" id="2695856"/>
    <lineage>
        <taxon>Bacteria</taxon>
        <taxon>Pseudomonadati</taxon>
        <taxon>Pseudomonadota</taxon>
        <taxon>Gammaproteobacteria</taxon>
        <taxon>Steroidobacterales</taxon>
        <taxon>Steroidobacteraceae</taxon>
        <taxon>Steroidobacter</taxon>
    </lineage>
</organism>
<reference evidence="3" key="1">
    <citation type="submission" date="2020-01" db="EMBL/GenBank/DDBJ databases">
        <title>'Steroidobacter agaridevorans' sp. nov., agar-degrading bacteria isolated from rhizosphere soils.</title>
        <authorList>
            <person name="Ikenaga M."/>
            <person name="Kataoka M."/>
            <person name="Murouchi A."/>
            <person name="Katsuragi S."/>
            <person name="Sakai M."/>
        </authorList>
    </citation>
    <scope>NUCLEOTIDE SEQUENCE [LARGE SCALE GENOMIC DNA]</scope>
    <source>
        <strain evidence="3">YU21-B</strain>
    </source>
</reference>
<proteinExistence type="predicted"/>
<dbReference type="Proteomes" id="UP000445000">
    <property type="component" value="Unassembled WGS sequence"/>
</dbReference>
<protein>
    <recommendedName>
        <fullName evidence="4">Lipoprotein</fullName>
    </recommendedName>
</protein>
<evidence type="ECO:0000256" key="1">
    <source>
        <dbReference type="SAM" id="MobiDB-lite"/>
    </source>
</evidence>
<evidence type="ECO:0000313" key="3">
    <source>
        <dbReference type="Proteomes" id="UP000445000"/>
    </source>
</evidence>
<accession>A0A829YGL5</accession>
<sequence length="86" mass="8787">MKARAALLATCVIFSACTVVKIGKGDTNTIQHDGGAEEANNLANRACRRAGGQAAEIISTVNKDPSLPPGTGKQVTTFRCGSAAGR</sequence>